<sequence>MKLSAKNKMLLLLIAAMTASAGVIPSPVTMAQGESYQRDEIDETMRLSSVSIAPHSKIELKNAAVMPSDNGNMLFFTLSVTNGENSSISFLDYWVKVYNTSGAEFTPDLIPQDKLKKDIPAGQQVDFTFYAPVNDATALQDLWFRLTRWDYNSTELEKAIGDIRFPDQSADVLAPEAVSKTVMLGNVPIALEVTKWSALQNDAYLTPKLTLRATNKGQAAAKLTGYQYSLRASNGAMYPLEITVNGDKQQLQPDVPLDLQLKASQLPASAIGDHWDLVITQSVTVTSDLKLNLPVTTLKVSTEQQAPPSIGSSVEYANKDGVYQLQVEKLDRMPWDDQDVLSADLSMTHHQSDALPFPDIKAYYELDGGVKVEAKAVKTDRAVGVPPGQPVHFQIVGKIPYTYPFAATKLVLQNKLGENEVEDMAQFMLPPSEIKLPVVAFGQQQSITGTGRNTLYAPREINSYTDGKSDMLEVQLEVSNMEKRSNAVPKLTAFLKTPDEALYPTKVREVKQKLNPQGKALVSFSSKLPKGFDTKGLRLVVGESVTEQRLSLTEDKADAYINAVEMELPIEKPIVNTGLKDVAFDQYSISLSKMSTWLDSTQLRVNFQYDLKKDSFFETNNDGSKLIIQFADMNGNMTYEQKYYLESAPDKDDVRLELGEHNYKMIIKDSDLLGKIGSLKQYKLSIIHEFQGMRKLLASQTMDWFAITD</sequence>
<keyword evidence="3" id="KW-1185">Reference proteome</keyword>
<gene>
    <name evidence="2" type="ORF">ACFQ4B_06340</name>
</gene>
<comment type="caution">
    <text evidence="2">The sequence shown here is derived from an EMBL/GenBank/DDBJ whole genome shotgun (WGS) entry which is preliminary data.</text>
</comment>
<reference evidence="3" key="1">
    <citation type="journal article" date="2019" name="Int. J. Syst. Evol. Microbiol.">
        <title>The Global Catalogue of Microorganisms (GCM) 10K type strain sequencing project: providing services to taxonomists for standard genome sequencing and annotation.</title>
        <authorList>
            <consortium name="The Broad Institute Genomics Platform"/>
            <consortium name="The Broad Institute Genome Sequencing Center for Infectious Disease"/>
            <person name="Wu L."/>
            <person name="Ma J."/>
        </authorList>
    </citation>
    <scope>NUCLEOTIDE SEQUENCE [LARGE SCALE GENOMIC DNA]</scope>
    <source>
        <strain evidence="3">CCUG 53270</strain>
    </source>
</reference>
<dbReference type="EMBL" id="JBHTLU010000012">
    <property type="protein sequence ID" value="MFD1219729.1"/>
    <property type="molecule type" value="Genomic_DNA"/>
</dbReference>
<feature type="chain" id="PRO_5047305227" evidence="1">
    <location>
        <begin position="22"/>
        <end position="709"/>
    </location>
</feature>
<accession>A0ABW3UHD2</accession>
<evidence type="ECO:0000313" key="2">
    <source>
        <dbReference type="EMBL" id="MFD1219729.1"/>
    </source>
</evidence>
<keyword evidence="1" id="KW-0732">Signal</keyword>
<dbReference type="RefSeq" id="WP_345594726.1">
    <property type="nucleotide sequence ID" value="NZ_BAABJG010000055.1"/>
</dbReference>
<evidence type="ECO:0000313" key="3">
    <source>
        <dbReference type="Proteomes" id="UP001597180"/>
    </source>
</evidence>
<proteinExistence type="predicted"/>
<dbReference type="Proteomes" id="UP001597180">
    <property type="component" value="Unassembled WGS sequence"/>
</dbReference>
<name>A0ABW3UHD2_9BACL</name>
<evidence type="ECO:0000256" key="1">
    <source>
        <dbReference type="SAM" id="SignalP"/>
    </source>
</evidence>
<protein>
    <submittedName>
        <fullName evidence="2">Uncharacterized protein</fullName>
    </submittedName>
</protein>
<organism evidence="2 3">
    <name type="scientific">Paenibacillus vulneris</name>
    <dbReference type="NCBI Taxonomy" id="1133364"/>
    <lineage>
        <taxon>Bacteria</taxon>
        <taxon>Bacillati</taxon>
        <taxon>Bacillota</taxon>
        <taxon>Bacilli</taxon>
        <taxon>Bacillales</taxon>
        <taxon>Paenibacillaceae</taxon>
        <taxon>Paenibacillus</taxon>
    </lineage>
</organism>
<feature type="signal peptide" evidence="1">
    <location>
        <begin position="1"/>
        <end position="21"/>
    </location>
</feature>